<feature type="region of interest" description="Disordered" evidence="5">
    <location>
        <begin position="305"/>
        <end position="347"/>
    </location>
</feature>
<feature type="non-terminal residue" evidence="7">
    <location>
        <position position="1"/>
    </location>
</feature>
<keyword evidence="3" id="KW-0539">Nucleus</keyword>
<evidence type="ECO:0000256" key="5">
    <source>
        <dbReference type="SAM" id="MobiDB-lite"/>
    </source>
</evidence>
<dbReference type="PANTHER" id="PTHR46754">
    <property type="entry name" value="MKI67 FHA DOMAIN-INTERACTING NUCLEOLAR PHOSPHOPROTEIN"/>
    <property type="match status" value="1"/>
</dbReference>
<feature type="compositionally biased region" description="Acidic residues" evidence="5">
    <location>
        <begin position="150"/>
        <end position="163"/>
    </location>
</feature>
<dbReference type="GO" id="GO:0005730">
    <property type="term" value="C:nucleolus"/>
    <property type="evidence" value="ECO:0007669"/>
    <property type="project" value="UniProtKB-SubCell"/>
</dbReference>
<evidence type="ECO:0000256" key="4">
    <source>
        <dbReference type="PROSITE-ProRule" id="PRU00176"/>
    </source>
</evidence>
<feature type="region of interest" description="Disordered" evidence="5">
    <location>
        <begin position="1"/>
        <end position="93"/>
    </location>
</feature>
<gene>
    <name evidence="7" type="ORF">MKK02DRAFT_12053</name>
</gene>
<dbReference type="PROSITE" id="PS50102">
    <property type="entry name" value="RRM"/>
    <property type="match status" value="1"/>
</dbReference>
<feature type="domain" description="RRM" evidence="6">
    <location>
        <begin position="204"/>
        <end position="282"/>
    </location>
</feature>
<comment type="subcellular location">
    <subcellularLocation>
        <location evidence="1">Nucleus</location>
        <location evidence="1">Nucleolus</location>
    </subcellularLocation>
</comment>
<feature type="compositionally biased region" description="Basic and acidic residues" evidence="5">
    <location>
        <begin position="338"/>
        <end position="347"/>
    </location>
</feature>
<dbReference type="Pfam" id="PF00076">
    <property type="entry name" value="RRM_1"/>
    <property type="match status" value="1"/>
</dbReference>
<feature type="region of interest" description="Disordered" evidence="5">
    <location>
        <begin position="119"/>
        <end position="164"/>
    </location>
</feature>
<feature type="compositionally biased region" description="Basic and acidic residues" evidence="5">
    <location>
        <begin position="1"/>
        <end position="31"/>
    </location>
</feature>
<sequence>KGKGKEVAEPAKKKAKKGVEAADEKTEEVKGAAKKGKKAAGDKAEEVKETATKKGKKASAAAEDKAEEVKETATKKGKKATEAAGDKAEEPVVTKGKEVVAAAVGATTAAAKKGTKIAKAAAAAAVEAAQEDEEMPSDDEEAHGYSSSDGEADSSDDESDGEDVAVREAGRKIDMKGLPMVAKDDKSVAARLKKANKKKDDAKGTLYLGRIPHGFYEDEMKEYFGQFGEVSRLRLARNRQTGASKHYAYIEMSSGSVAQIVAETMNNYLLMGHLLKCHVLPADDIHPELWAGANKKFRVIPRARLEKARQDKPRTQEQKDKSNQNVLKKQESRKKKIQEKGIDYEFE</sequence>
<keyword evidence="8" id="KW-1185">Reference proteome</keyword>
<feature type="compositionally biased region" description="Basic and acidic residues" evidence="5">
    <location>
        <begin position="62"/>
        <end position="93"/>
    </location>
</feature>
<dbReference type="SMART" id="SM00360">
    <property type="entry name" value="RRM"/>
    <property type="match status" value="1"/>
</dbReference>
<evidence type="ECO:0000256" key="1">
    <source>
        <dbReference type="ARBA" id="ARBA00004604"/>
    </source>
</evidence>
<dbReference type="Proteomes" id="UP001164286">
    <property type="component" value="Unassembled WGS sequence"/>
</dbReference>
<evidence type="ECO:0000313" key="7">
    <source>
        <dbReference type="EMBL" id="KAI9634478.1"/>
    </source>
</evidence>
<protein>
    <recommendedName>
        <fullName evidence="6">RRM domain-containing protein</fullName>
    </recommendedName>
</protein>
<dbReference type="GO" id="GO:0003723">
    <property type="term" value="F:RNA binding"/>
    <property type="evidence" value="ECO:0007669"/>
    <property type="project" value="UniProtKB-UniRule"/>
</dbReference>
<dbReference type="Gene3D" id="3.30.70.330">
    <property type="match status" value="1"/>
</dbReference>
<feature type="compositionally biased region" description="Acidic residues" evidence="5">
    <location>
        <begin position="129"/>
        <end position="141"/>
    </location>
</feature>
<feature type="compositionally biased region" description="Low complexity" evidence="5">
    <location>
        <begin position="119"/>
        <end position="128"/>
    </location>
</feature>
<proteinExistence type="predicted"/>
<dbReference type="InterPro" id="IPR012677">
    <property type="entry name" value="Nucleotide-bd_a/b_plait_sf"/>
</dbReference>
<dbReference type="RefSeq" id="XP_052944255.1">
    <property type="nucleotide sequence ID" value="XM_053085518.1"/>
</dbReference>
<comment type="caution">
    <text evidence="7">The sequence shown here is derived from an EMBL/GenBank/DDBJ whole genome shotgun (WGS) entry which is preliminary data.</text>
</comment>
<dbReference type="InterPro" id="IPR000504">
    <property type="entry name" value="RRM_dom"/>
</dbReference>
<evidence type="ECO:0000256" key="3">
    <source>
        <dbReference type="ARBA" id="ARBA00023242"/>
    </source>
</evidence>
<name>A0AA38H5W2_9TREE</name>
<dbReference type="AlphaFoldDB" id="A0AA38H5W2"/>
<reference evidence="7" key="1">
    <citation type="journal article" date="2022" name="G3 (Bethesda)">
        <title>High quality genome of the basidiomycete yeast Dioszegia hungarica PDD-24b-2 isolated from cloud water.</title>
        <authorList>
            <person name="Jarrige D."/>
            <person name="Haridas S."/>
            <person name="Bleykasten-Grosshans C."/>
            <person name="Joly M."/>
            <person name="Nadalig T."/>
            <person name="Sancelme M."/>
            <person name="Vuilleumier S."/>
            <person name="Grigoriev I.V."/>
            <person name="Amato P."/>
            <person name="Bringel F."/>
        </authorList>
    </citation>
    <scope>NUCLEOTIDE SEQUENCE</scope>
    <source>
        <strain evidence="7">PDD-24b-2</strain>
    </source>
</reference>
<feature type="compositionally biased region" description="Basic and acidic residues" evidence="5">
    <location>
        <begin position="305"/>
        <end position="322"/>
    </location>
</feature>
<evidence type="ECO:0000313" key="8">
    <source>
        <dbReference type="Proteomes" id="UP001164286"/>
    </source>
</evidence>
<organism evidence="7 8">
    <name type="scientific">Dioszegia hungarica</name>
    <dbReference type="NCBI Taxonomy" id="4972"/>
    <lineage>
        <taxon>Eukaryota</taxon>
        <taxon>Fungi</taxon>
        <taxon>Dikarya</taxon>
        <taxon>Basidiomycota</taxon>
        <taxon>Agaricomycotina</taxon>
        <taxon>Tremellomycetes</taxon>
        <taxon>Tremellales</taxon>
        <taxon>Bulleribasidiaceae</taxon>
        <taxon>Dioszegia</taxon>
    </lineage>
</organism>
<dbReference type="GeneID" id="77724719"/>
<accession>A0AA38H5W2</accession>
<feature type="non-terminal residue" evidence="7">
    <location>
        <position position="347"/>
    </location>
</feature>
<evidence type="ECO:0000256" key="2">
    <source>
        <dbReference type="ARBA" id="ARBA00022884"/>
    </source>
</evidence>
<dbReference type="SUPFAM" id="SSF54928">
    <property type="entry name" value="RNA-binding domain, RBD"/>
    <property type="match status" value="1"/>
</dbReference>
<dbReference type="InterPro" id="IPR035979">
    <property type="entry name" value="RBD_domain_sf"/>
</dbReference>
<dbReference type="EMBL" id="JAKWFO010000007">
    <property type="protein sequence ID" value="KAI9634478.1"/>
    <property type="molecule type" value="Genomic_DNA"/>
</dbReference>
<evidence type="ECO:0000259" key="6">
    <source>
        <dbReference type="PROSITE" id="PS50102"/>
    </source>
</evidence>
<keyword evidence="2 4" id="KW-0694">RNA-binding</keyword>
<dbReference type="CDD" id="cd12307">
    <property type="entry name" value="RRM_NIFK_like"/>
    <property type="match status" value="1"/>
</dbReference>
<feature type="compositionally biased region" description="Basic and acidic residues" evidence="5">
    <location>
        <begin position="39"/>
        <end position="52"/>
    </location>
</feature>